<dbReference type="Proteomes" id="UP001271007">
    <property type="component" value="Unassembled WGS sequence"/>
</dbReference>
<dbReference type="PROSITE" id="PS00061">
    <property type="entry name" value="ADH_SHORT"/>
    <property type="match status" value="1"/>
</dbReference>
<keyword evidence="2" id="KW-0521">NADP</keyword>
<comment type="caution">
    <text evidence="3">The sequence shown here is derived from an EMBL/GenBank/DDBJ whole genome shotgun (WGS) entry which is preliminary data.</text>
</comment>
<dbReference type="GO" id="GO:0016616">
    <property type="term" value="F:oxidoreductase activity, acting on the CH-OH group of donors, NAD or NADP as acceptor"/>
    <property type="evidence" value="ECO:0007669"/>
    <property type="project" value="TreeGrafter"/>
</dbReference>
<dbReference type="EMBL" id="JAWDJX010000029">
    <property type="protein sequence ID" value="KAK3050854.1"/>
    <property type="molecule type" value="Genomic_DNA"/>
</dbReference>
<sequence>MAAIAKRNYLITGSGRGIGRGLSRLLLQKGHRVFLLDQDEDELKNTTTLLSKDHKAGADFDSSLCNLRKSQDIVSARDKASKLFAGHLDCIINNASYTKGVGGQKLADLSLDDWNASIETNLTGPMLVSQACLPLLNKGACIIHMSSTRAFMSEPDNEPYSATKAGLLGLTQSMAVSLAPQGIRCNAILPGWINVTNECKQADESGQSWEEGLTEDDHAWHLTGRVGKVEDVLRAVEYLVESEWVTGAEIVIDGGVTRKMVYPE</sequence>
<dbReference type="Pfam" id="PF13561">
    <property type="entry name" value="adh_short_C2"/>
    <property type="match status" value="1"/>
</dbReference>
<dbReference type="AlphaFoldDB" id="A0AAJ0DII1"/>
<dbReference type="PANTHER" id="PTHR42760:SF122">
    <property type="entry name" value="NAD(P)-BINDING PROTEIN"/>
    <property type="match status" value="1"/>
</dbReference>
<dbReference type="CDD" id="cd05233">
    <property type="entry name" value="SDR_c"/>
    <property type="match status" value="1"/>
</dbReference>
<gene>
    <name evidence="3" type="ORF">LTR09_007932</name>
</gene>
<protein>
    <submittedName>
        <fullName evidence="3">Uncharacterized protein</fullName>
    </submittedName>
</protein>
<dbReference type="Gene3D" id="3.40.50.720">
    <property type="entry name" value="NAD(P)-binding Rossmann-like Domain"/>
    <property type="match status" value="1"/>
</dbReference>
<evidence type="ECO:0000313" key="3">
    <source>
        <dbReference type="EMBL" id="KAK3050854.1"/>
    </source>
</evidence>
<organism evidence="3 4">
    <name type="scientific">Extremus antarcticus</name>
    <dbReference type="NCBI Taxonomy" id="702011"/>
    <lineage>
        <taxon>Eukaryota</taxon>
        <taxon>Fungi</taxon>
        <taxon>Dikarya</taxon>
        <taxon>Ascomycota</taxon>
        <taxon>Pezizomycotina</taxon>
        <taxon>Dothideomycetes</taxon>
        <taxon>Dothideomycetidae</taxon>
        <taxon>Mycosphaerellales</taxon>
        <taxon>Extremaceae</taxon>
        <taxon>Extremus</taxon>
    </lineage>
</organism>
<comment type="similarity">
    <text evidence="1">Belongs to the short-chain dehydrogenases/reductases (SDR) family.</text>
</comment>
<dbReference type="InterPro" id="IPR020904">
    <property type="entry name" value="Sc_DH/Rdtase_CS"/>
</dbReference>
<accession>A0AAJ0DII1</accession>
<reference evidence="3" key="1">
    <citation type="submission" date="2023-04" db="EMBL/GenBank/DDBJ databases">
        <title>Black Yeasts Isolated from many extreme environments.</title>
        <authorList>
            <person name="Coleine C."/>
            <person name="Stajich J.E."/>
            <person name="Selbmann L."/>
        </authorList>
    </citation>
    <scope>NUCLEOTIDE SEQUENCE</scope>
    <source>
        <strain evidence="3">CCFEE 5312</strain>
    </source>
</reference>
<dbReference type="InterPro" id="IPR036291">
    <property type="entry name" value="NAD(P)-bd_dom_sf"/>
</dbReference>
<evidence type="ECO:0000256" key="1">
    <source>
        <dbReference type="ARBA" id="ARBA00006484"/>
    </source>
</evidence>
<keyword evidence="4" id="KW-1185">Reference proteome</keyword>
<evidence type="ECO:0000256" key="2">
    <source>
        <dbReference type="ARBA" id="ARBA00022857"/>
    </source>
</evidence>
<dbReference type="PRINTS" id="PR00080">
    <property type="entry name" value="SDRFAMILY"/>
</dbReference>
<name>A0AAJ0DII1_9PEZI</name>
<dbReference type="PANTHER" id="PTHR42760">
    <property type="entry name" value="SHORT-CHAIN DEHYDROGENASES/REDUCTASES FAMILY MEMBER"/>
    <property type="match status" value="1"/>
</dbReference>
<evidence type="ECO:0000313" key="4">
    <source>
        <dbReference type="Proteomes" id="UP001271007"/>
    </source>
</evidence>
<dbReference type="InterPro" id="IPR002347">
    <property type="entry name" value="SDR_fam"/>
</dbReference>
<dbReference type="GO" id="GO:0048038">
    <property type="term" value="F:quinone binding"/>
    <property type="evidence" value="ECO:0007669"/>
    <property type="project" value="TreeGrafter"/>
</dbReference>
<proteinExistence type="inferred from homology"/>
<dbReference type="FunFam" id="3.40.50.720:FF:000084">
    <property type="entry name" value="Short-chain dehydrogenase reductase"/>
    <property type="match status" value="1"/>
</dbReference>
<dbReference type="GO" id="GO:0006633">
    <property type="term" value="P:fatty acid biosynthetic process"/>
    <property type="evidence" value="ECO:0007669"/>
    <property type="project" value="TreeGrafter"/>
</dbReference>
<dbReference type="SUPFAM" id="SSF51735">
    <property type="entry name" value="NAD(P)-binding Rossmann-fold domains"/>
    <property type="match status" value="1"/>
</dbReference>
<dbReference type="PRINTS" id="PR00081">
    <property type="entry name" value="GDHRDH"/>
</dbReference>